<keyword evidence="2" id="KW-1185">Reference proteome</keyword>
<proteinExistence type="predicted"/>
<evidence type="ECO:0000313" key="2">
    <source>
        <dbReference type="Proteomes" id="UP001151532"/>
    </source>
</evidence>
<evidence type="ECO:0000313" key="1">
    <source>
        <dbReference type="EMBL" id="KAJ6711223.1"/>
    </source>
</evidence>
<name>A0A9Q0YVB2_SALPP</name>
<dbReference type="InterPro" id="IPR011990">
    <property type="entry name" value="TPR-like_helical_dom_sf"/>
</dbReference>
<accession>A0A9Q0YVB2</accession>
<sequence length="208" mass="23498">MLATKRVAKSSRVYLSTLFLFNLKNNSPLISTIPPLSPSLYCCFYYDYSTAAAAAAAARGGGTRDRITSAKDIAKSFKEWFKKGHSELLNRIFVTIHKHGEDKEALGLALSQLRLPLNESFVLDVLAYGKNRNEIYSCVKFFDWAGHKGDLYVHHNMRFQTVLVMGYAVAGKPDVALQMLGRMRFQGLDLDTFSYHVLLNSLIEWEFS</sequence>
<dbReference type="OrthoDB" id="185373at2759"/>
<reference evidence="1" key="2">
    <citation type="journal article" date="2023" name="Int. J. Mol. Sci.">
        <title>De Novo Assembly and Annotation of 11 Diverse Shrub Willow (Salix) Genomes Reveals Novel Gene Organization in Sex-Linked Regions.</title>
        <authorList>
            <person name="Hyden B."/>
            <person name="Feng K."/>
            <person name="Yates T.B."/>
            <person name="Jawdy S."/>
            <person name="Cereghino C."/>
            <person name="Smart L.B."/>
            <person name="Muchero W."/>
        </authorList>
    </citation>
    <scope>NUCLEOTIDE SEQUENCE</scope>
    <source>
        <tissue evidence="1">Shoot tip</tissue>
    </source>
</reference>
<organism evidence="1 2">
    <name type="scientific">Salix purpurea</name>
    <name type="common">Purple osier willow</name>
    <dbReference type="NCBI Taxonomy" id="77065"/>
    <lineage>
        <taxon>Eukaryota</taxon>
        <taxon>Viridiplantae</taxon>
        <taxon>Streptophyta</taxon>
        <taxon>Embryophyta</taxon>
        <taxon>Tracheophyta</taxon>
        <taxon>Spermatophyta</taxon>
        <taxon>Magnoliopsida</taxon>
        <taxon>eudicotyledons</taxon>
        <taxon>Gunneridae</taxon>
        <taxon>Pentapetalae</taxon>
        <taxon>rosids</taxon>
        <taxon>fabids</taxon>
        <taxon>Malpighiales</taxon>
        <taxon>Salicaceae</taxon>
        <taxon>Saliceae</taxon>
        <taxon>Salix</taxon>
    </lineage>
</organism>
<protein>
    <submittedName>
        <fullName evidence="1">RESPIRATORY COMPLEX I CHAPERONE putative-RELATED</fullName>
    </submittedName>
</protein>
<gene>
    <name evidence="1" type="ORF">OIU79_007637</name>
</gene>
<reference evidence="1" key="1">
    <citation type="submission" date="2022-11" db="EMBL/GenBank/DDBJ databases">
        <authorList>
            <person name="Hyden B.L."/>
            <person name="Feng K."/>
            <person name="Yates T."/>
            <person name="Jawdy S."/>
            <person name="Smart L.B."/>
            <person name="Muchero W."/>
        </authorList>
    </citation>
    <scope>NUCLEOTIDE SEQUENCE</scope>
    <source>
        <tissue evidence="1">Shoot tip</tissue>
    </source>
</reference>
<dbReference type="Gene3D" id="1.25.40.10">
    <property type="entry name" value="Tetratricopeptide repeat domain"/>
    <property type="match status" value="1"/>
</dbReference>
<dbReference type="EMBL" id="JAPFFK010000015">
    <property type="protein sequence ID" value="KAJ6711223.1"/>
    <property type="molecule type" value="Genomic_DNA"/>
</dbReference>
<comment type="caution">
    <text evidence="1">The sequence shown here is derived from an EMBL/GenBank/DDBJ whole genome shotgun (WGS) entry which is preliminary data.</text>
</comment>
<dbReference type="Proteomes" id="UP001151532">
    <property type="component" value="Chromosome 1"/>
</dbReference>
<dbReference type="AlphaFoldDB" id="A0A9Q0YVB2"/>